<comment type="similarity">
    <text evidence="1">Belongs to the universal stress protein A family.</text>
</comment>
<dbReference type="Pfam" id="PF00582">
    <property type="entry name" value="Usp"/>
    <property type="match status" value="1"/>
</dbReference>
<dbReference type="PRINTS" id="PR01438">
    <property type="entry name" value="UNVRSLSTRESS"/>
</dbReference>
<name>A0A917RY31_9BACL</name>
<evidence type="ECO:0000313" key="3">
    <source>
        <dbReference type="EMBL" id="GGL45333.1"/>
    </source>
</evidence>
<accession>A0A917RY31</accession>
<feature type="domain" description="UspA" evidence="2">
    <location>
        <begin position="17"/>
        <end position="159"/>
    </location>
</feature>
<dbReference type="InterPro" id="IPR014729">
    <property type="entry name" value="Rossmann-like_a/b/a_fold"/>
</dbReference>
<gene>
    <name evidence="3" type="ORF">GCM10007968_06780</name>
</gene>
<proteinExistence type="inferred from homology"/>
<keyword evidence="4" id="KW-1185">Reference proteome</keyword>
<dbReference type="AlphaFoldDB" id="A0A917RY31"/>
<comment type="caution">
    <text evidence="3">The sequence shown here is derived from an EMBL/GenBank/DDBJ whole genome shotgun (WGS) entry which is preliminary data.</text>
</comment>
<dbReference type="EMBL" id="BMOK01000002">
    <property type="protein sequence ID" value="GGL45333.1"/>
    <property type="molecule type" value="Genomic_DNA"/>
</dbReference>
<dbReference type="CDD" id="cd00293">
    <property type="entry name" value="USP-like"/>
    <property type="match status" value="1"/>
</dbReference>
<dbReference type="InterPro" id="IPR006016">
    <property type="entry name" value="UspA"/>
</dbReference>
<organism evidence="3 4">
    <name type="scientific">Sporolactobacillus putidus</name>
    <dbReference type="NCBI Taxonomy" id="492735"/>
    <lineage>
        <taxon>Bacteria</taxon>
        <taxon>Bacillati</taxon>
        <taxon>Bacillota</taxon>
        <taxon>Bacilli</taxon>
        <taxon>Bacillales</taxon>
        <taxon>Sporolactobacillaceae</taxon>
        <taxon>Sporolactobacillus</taxon>
    </lineage>
</organism>
<dbReference type="Gene3D" id="3.40.50.620">
    <property type="entry name" value="HUPs"/>
    <property type="match status" value="1"/>
</dbReference>
<dbReference type="PANTHER" id="PTHR46268">
    <property type="entry name" value="STRESS RESPONSE PROTEIN NHAX"/>
    <property type="match status" value="1"/>
</dbReference>
<sequence length="159" mass="17539">MDELLKSMGRLVVRMYRILVPVDGSEPATRAVKEAVTIAEGKKEAEITLIYVSPSPVYFPFYSMVGPSLDADVKEVEEKEGNQMLESIIEKESKSAKAKFHKKHLYGIAAQEICDYANDTKMDLIVMGNRGMGAFGQVILGSVSNKVLHLADCPVMIVK</sequence>
<evidence type="ECO:0000259" key="2">
    <source>
        <dbReference type="Pfam" id="PF00582"/>
    </source>
</evidence>
<dbReference type="Proteomes" id="UP000654670">
    <property type="component" value="Unassembled WGS sequence"/>
</dbReference>
<dbReference type="SUPFAM" id="SSF52402">
    <property type="entry name" value="Adenine nucleotide alpha hydrolases-like"/>
    <property type="match status" value="1"/>
</dbReference>
<dbReference type="PANTHER" id="PTHR46268:SF25">
    <property type="entry name" value="USPA DOMAIN PROTEIN"/>
    <property type="match status" value="1"/>
</dbReference>
<reference evidence="3" key="2">
    <citation type="submission" date="2020-09" db="EMBL/GenBank/DDBJ databases">
        <authorList>
            <person name="Sun Q."/>
            <person name="Ohkuma M."/>
        </authorList>
    </citation>
    <scope>NUCLEOTIDE SEQUENCE</scope>
    <source>
        <strain evidence="3">JCM 15325</strain>
    </source>
</reference>
<dbReference type="InterPro" id="IPR006015">
    <property type="entry name" value="Universal_stress_UspA"/>
</dbReference>
<evidence type="ECO:0000313" key="4">
    <source>
        <dbReference type="Proteomes" id="UP000654670"/>
    </source>
</evidence>
<reference evidence="3" key="1">
    <citation type="journal article" date="2014" name="Int. J. Syst. Evol. Microbiol.">
        <title>Complete genome sequence of Corynebacterium casei LMG S-19264T (=DSM 44701T), isolated from a smear-ripened cheese.</title>
        <authorList>
            <consortium name="US DOE Joint Genome Institute (JGI-PGF)"/>
            <person name="Walter F."/>
            <person name="Albersmeier A."/>
            <person name="Kalinowski J."/>
            <person name="Ruckert C."/>
        </authorList>
    </citation>
    <scope>NUCLEOTIDE SEQUENCE</scope>
    <source>
        <strain evidence="3">JCM 15325</strain>
    </source>
</reference>
<evidence type="ECO:0000256" key="1">
    <source>
        <dbReference type="ARBA" id="ARBA00008791"/>
    </source>
</evidence>
<protein>
    <submittedName>
        <fullName evidence="3">Universal stress protein</fullName>
    </submittedName>
</protein>